<evidence type="ECO:0000313" key="1">
    <source>
        <dbReference type="EMBL" id="PLT45494.1"/>
    </source>
</evidence>
<organism evidence="1 2">
    <name type="scientific">Paenibacillus pasadenensis</name>
    <dbReference type="NCBI Taxonomy" id="217090"/>
    <lineage>
        <taxon>Bacteria</taxon>
        <taxon>Bacillati</taxon>
        <taxon>Bacillota</taxon>
        <taxon>Bacilli</taxon>
        <taxon>Bacillales</taxon>
        <taxon>Paenibacillaceae</taxon>
        <taxon>Paenibacillus</taxon>
    </lineage>
</organism>
<reference evidence="1 2" key="1">
    <citation type="submission" date="2017-05" db="EMBL/GenBank/DDBJ databases">
        <title>Functional genome analysis of Paenibacillus pasadenensis strain R16: insights on endophytic life style and antifungal activity.</title>
        <authorList>
            <person name="Passera A."/>
            <person name="Marcolungo L."/>
            <person name="Casati P."/>
            <person name="Brasca M."/>
            <person name="Quaglino F."/>
            <person name="Delledonne M."/>
        </authorList>
    </citation>
    <scope>NUCLEOTIDE SEQUENCE [LARGE SCALE GENOMIC DNA]</scope>
    <source>
        <strain evidence="1 2">R16</strain>
    </source>
</reference>
<dbReference type="AlphaFoldDB" id="A0A2N5N553"/>
<dbReference type="Proteomes" id="UP000234789">
    <property type="component" value="Unassembled WGS sequence"/>
</dbReference>
<sequence>MAQLPSGLKTFEPSDIVRRAAQNENIEALDRFVVKTSSANVAKNKRAAATGGVLIGLPTAPWSSAAAGEGGRWALPAGSVYPLSLTVDLGLPCAKLEGISFGGWPVQSAASLPKDFIVEASPNGTDWVKTYDHAGKPAYSPLSYLPFSANADCRYVRLTVKAAAAADGAASVSCLSVFSSSHGNRDLDPLDDERGWGLNARLQGLVVMSEGGIVDDGAGKVTLDGTLIVMNPASGSYIRVSRGTFTLGAWDYLYIDLPFGTAGEIAAQKGVYLENGRPYDHRNRLVLAQRNGVGLVHFNFAITSRLAGSNTLAQRALTADYAAGAGNAASAANADKVDGIHFSAAGGKLQYNDGTGWKGVGIKQVLRGETSIANPSDSVNVPIPWIDRSKSFLQVTSTLYQVKSDAGTSSGVYAVLFSERLYLFAGGLPAGRTVFISWEVIEFA</sequence>
<dbReference type="EMBL" id="NFEZ01000004">
    <property type="protein sequence ID" value="PLT45494.1"/>
    <property type="molecule type" value="Genomic_DNA"/>
</dbReference>
<dbReference type="RefSeq" id="WP_101808990.1">
    <property type="nucleotide sequence ID" value="NZ_NFEZ01000004.1"/>
</dbReference>
<evidence type="ECO:0000313" key="2">
    <source>
        <dbReference type="Proteomes" id="UP000234789"/>
    </source>
</evidence>
<dbReference type="InterPro" id="IPR008979">
    <property type="entry name" value="Galactose-bd-like_sf"/>
</dbReference>
<evidence type="ECO:0008006" key="3">
    <source>
        <dbReference type="Google" id="ProtNLM"/>
    </source>
</evidence>
<protein>
    <recommendedName>
        <fullName evidence="3">F5/8 type C domain-containing protein</fullName>
    </recommendedName>
</protein>
<dbReference type="SUPFAM" id="SSF49785">
    <property type="entry name" value="Galactose-binding domain-like"/>
    <property type="match status" value="1"/>
</dbReference>
<proteinExistence type="predicted"/>
<keyword evidence="2" id="KW-1185">Reference proteome</keyword>
<dbReference type="Gene3D" id="2.60.120.260">
    <property type="entry name" value="Galactose-binding domain-like"/>
    <property type="match status" value="1"/>
</dbReference>
<gene>
    <name evidence="1" type="ORF">B8V81_3925</name>
</gene>
<name>A0A2N5N553_9BACL</name>
<comment type="caution">
    <text evidence="1">The sequence shown here is derived from an EMBL/GenBank/DDBJ whole genome shotgun (WGS) entry which is preliminary data.</text>
</comment>
<accession>A0A2N5N553</accession>